<evidence type="ECO:0000259" key="1">
    <source>
        <dbReference type="Pfam" id="PF12728"/>
    </source>
</evidence>
<dbReference type="EMBL" id="SWMS01000017">
    <property type="protein sequence ID" value="TKG65759.1"/>
    <property type="molecule type" value="Genomic_DNA"/>
</dbReference>
<organism evidence="2 3">
    <name type="scientific">Prauserella endophytica</name>
    <dbReference type="NCBI Taxonomy" id="1592324"/>
    <lineage>
        <taxon>Bacteria</taxon>
        <taxon>Bacillati</taxon>
        <taxon>Actinomycetota</taxon>
        <taxon>Actinomycetes</taxon>
        <taxon>Pseudonocardiales</taxon>
        <taxon>Pseudonocardiaceae</taxon>
        <taxon>Prauserella</taxon>
        <taxon>Prauserella coralliicola group</taxon>
    </lineage>
</organism>
<feature type="domain" description="Helix-turn-helix" evidence="1">
    <location>
        <begin position="5"/>
        <end position="53"/>
    </location>
</feature>
<dbReference type="NCBIfam" id="TIGR01764">
    <property type="entry name" value="excise"/>
    <property type="match status" value="1"/>
</dbReference>
<dbReference type="RefSeq" id="WP_137096383.1">
    <property type="nucleotide sequence ID" value="NZ_SWMS01000017.1"/>
</dbReference>
<dbReference type="InterPro" id="IPR041657">
    <property type="entry name" value="HTH_17"/>
</dbReference>
<reference evidence="2 3" key="1">
    <citation type="journal article" date="2015" name="Antonie Van Leeuwenhoek">
        <title>Prauserella endophytica sp. nov., an endophytic actinobacterium isolated from Tamarix taklamakanensis.</title>
        <authorList>
            <person name="Liu J.M."/>
            <person name="Habden X."/>
            <person name="Guo L."/>
            <person name="Tuo L."/>
            <person name="Jiang Z.K."/>
            <person name="Liu S.W."/>
            <person name="Liu X.F."/>
            <person name="Chen L."/>
            <person name="Li R.F."/>
            <person name="Zhang Y.Q."/>
            <person name="Sun C.H."/>
        </authorList>
    </citation>
    <scope>NUCLEOTIDE SEQUENCE [LARGE SCALE GENOMIC DNA]</scope>
    <source>
        <strain evidence="2 3">CGMCC 4.7182</strain>
    </source>
</reference>
<dbReference type="Proteomes" id="UP000309992">
    <property type="component" value="Unassembled WGS sequence"/>
</dbReference>
<dbReference type="Pfam" id="PF12728">
    <property type="entry name" value="HTH_17"/>
    <property type="match status" value="1"/>
</dbReference>
<protein>
    <submittedName>
        <fullName evidence="2">Helix-turn-helix domain-containing protein</fullName>
    </submittedName>
</protein>
<sequence>MEPVLLRVEEAARLLGIGRTRVYDLIRLGLLQSVKVFGARRVPRDAVDAYVRSLTQDAA</sequence>
<gene>
    <name evidence="2" type="ORF">FCN18_26515</name>
</gene>
<proteinExistence type="predicted"/>
<accession>A0ABY2RYP2</accession>
<comment type="caution">
    <text evidence="2">The sequence shown here is derived from an EMBL/GenBank/DDBJ whole genome shotgun (WGS) entry which is preliminary data.</text>
</comment>
<name>A0ABY2RYP2_9PSEU</name>
<evidence type="ECO:0000313" key="2">
    <source>
        <dbReference type="EMBL" id="TKG65759.1"/>
    </source>
</evidence>
<keyword evidence="3" id="KW-1185">Reference proteome</keyword>
<dbReference type="InterPro" id="IPR010093">
    <property type="entry name" value="SinI_DNA-bd"/>
</dbReference>
<evidence type="ECO:0000313" key="3">
    <source>
        <dbReference type="Proteomes" id="UP000309992"/>
    </source>
</evidence>